<dbReference type="GO" id="GO:0097361">
    <property type="term" value="C:cytosolic [4Fe-4S] assembly targeting complex"/>
    <property type="evidence" value="ECO:0007669"/>
    <property type="project" value="UniProtKB-UniRule"/>
</dbReference>
<dbReference type="PANTHER" id="PTHR12891:SF0">
    <property type="entry name" value="MMS19 NUCLEOTIDE EXCISION REPAIR PROTEIN HOMOLOG"/>
    <property type="match status" value="1"/>
</dbReference>
<dbReference type="InterPro" id="IPR029240">
    <property type="entry name" value="MMS19_N"/>
</dbReference>
<evidence type="ECO:0000256" key="2">
    <source>
        <dbReference type="ARBA" id="ARBA00009340"/>
    </source>
</evidence>
<keyword evidence="5" id="KW-0234">DNA repair</keyword>
<dbReference type="EMBL" id="CATQJL010000001">
    <property type="protein sequence ID" value="CAJ0591728.1"/>
    <property type="molecule type" value="Genomic_DNA"/>
</dbReference>
<keyword evidence="4 5" id="KW-0539">Nucleus</keyword>
<dbReference type="InterPro" id="IPR024687">
    <property type="entry name" value="MMS19_C"/>
</dbReference>
<gene>
    <name evidence="8" type="ORF">CYNAS_LOCUS3711</name>
</gene>
<dbReference type="GO" id="GO:0005819">
    <property type="term" value="C:spindle"/>
    <property type="evidence" value="ECO:0007669"/>
    <property type="project" value="UniProtKB-SubCell"/>
</dbReference>
<organism evidence="8 9">
    <name type="scientific">Cylicocyclus nassatus</name>
    <name type="common">Nematode worm</name>
    <dbReference type="NCBI Taxonomy" id="53992"/>
    <lineage>
        <taxon>Eukaryota</taxon>
        <taxon>Metazoa</taxon>
        <taxon>Ecdysozoa</taxon>
        <taxon>Nematoda</taxon>
        <taxon>Chromadorea</taxon>
        <taxon>Rhabditida</taxon>
        <taxon>Rhabditina</taxon>
        <taxon>Rhabditomorpha</taxon>
        <taxon>Strongyloidea</taxon>
        <taxon>Strongylidae</taxon>
        <taxon>Cylicocyclus</taxon>
    </lineage>
</organism>
<dbReference type="GO" id="GO:0051604">
    <property type="term" value="P:protein maturation"/>
    <property type="evidence" value="ECO:0007669"/>
    <property type="project" value="UniProtKB-UniRule"/>
</dbReference>
<dbReference type="SUPFAM" id="SSF48371">
    <property type="entry name" value="ARM repeat"/>
    <property type="match status" value="1"/>
</dbReference>
<dbReference type="InterPro" id="IPR011989">
    <property type="entry name" value="ARM-like"/>
</dbReference>
<dbReference type="InterPro" id="IPR039920">
    <property type="entry name" value="MMS19"/>
</dbReference>
<evidence type="ECO:0000313" key="8">
    <source>
        <dbReference type="EMBL" id="CAJ0591728.1"/>
    </source>
</evidence>
<comment type="caution">
    <text evidence="8">The sequence shown here is derived from an EMBL/GenBank/DDBJ whole genome shotgun (WGS) entry which is preliminary data.</text>
</comment>
<evidence type="ECO:0000256" key="1">
    <source>
        <dbReference type="ARBA" id="ARBA00004123"/>
    </source>
</evidence>
<evidence type="ECO:0000313" key="9">
    <source>
        <dbReference type="Proteomes" id="UP001176961"/>
    </source>
</evidence>
<dbReference type="Pfam" id="PF12460">
    <property type="entry name" value="MMS19_C"/>
    <property type="match status" value="1"/>
</dbReference>
<dbReference type="GO" id="GO:0005634">
    <property type="term" value="C:nucleus"/>
    <property type="evidence" value="ECO:0007669"/>
    <property type="project" value="UniProtKB-SubCell"/>
</dbReference>
<dbReference type="PANTHER" id="PTHR12891">
    <property type="entry name" value="DNA REPAIR/TRANSCRIPTION PROTEIN MET18/MMS19"/>
    <property type="match status" value="1"/>
</dbReference>
<reference evidence="8" key="1">
    <citation type="submission" date="2023-07" db="EMBL/GenBank/DDBJ databases">
        <authorList>
            <consortium name="CYATHOMIX"/>
        </authorList>
    </citation>
    <scope>NUCLEOTIDE SEQUENCE</scope>
    <source>
        <strain evidence="8">N/A</strain>
    </source>
</reference>
<evidence type="ECO:0000259" key="6">
    <source>
        <dbReference type="Pfam" id="PF12460"/>
    </source>
</evidence>
<comment type="subcellular location">
    <subcellularLocation>
        <location evidence="5">Cytoplasm</location>
        <location evidence="5">Cytoskeleton</location>
        <location evidence="5">Spindle</location>
    </subcellularLocation>
    <subcellularLocation>
        <location evidence="1 5">Nucleus</location>
    </subcellularLocation>
</comment>
<keyword evidence="3" id="KW-0677">Repeat</keyword>
<comment type="function">
    <text evidence="5">Key component of the cytosolic iron-sulfur protein assembly (CIA) complex, a multiprotein complex that mediates the incorporation of iron-sulfur cluster into apoproteins specifically involved in DNA metabolism and genomic integrity. In the CIA complex, MMS19 acts as an adapter between early-acting CIA components and a subset of cellular target iron-sulfur proteins.</text>
</comment>
<feature type="domain" description="MMS19 N-terminal" evidence="7">
    <location>
        <begin position="31"/>
        <end position="283"/>
    </location>
</feature>
<keyword evidence="5" id="KW-0206">Cytoskeleton</keyword>
<dbReference type="Proteomes" id="UP001176961">
    <property type="component" value="Unassembled WGS sequence"/>
</dbReference>
<accession>A0AA36GHL6</accession>
<keyword evidence="9" id="KW-1185">Reference proteome</keyword>
<dbReference type="GO" id="GO:0006281">
    <property type="term" value="P:DNA repair"/>
    <property type="evidence" value="ECO:0007669"/>
    <property type="project" value="UniProtKB-UniRule"/>
</dbReference>
<name>A0AA36GHL6_CYLNA</name>
<keyword evidence="5" id="KW-0227">DNA damage</keyword>
<evidence type="ECO:0000256" key="5">
    <source>
        <dbReference type="RuleBase" id="RU367072"/>
    </source>
</evidence>
<dbReference type="InterPro" id="IPR016024">
    <property type="entry name" value="ARM-type_fold"/>
</dbReference>
<comment type="subunit">
    <text evidence="5">Component of the CIA complex.</text>
</comment>
<keyword evidence="5" id="KW-0963">Cytoplasm</keyword>
<dbReference type="AlphaFoldDB" id="A0AA36GHL6"/>
<evidence type="ECO:0000259" key="7">
    <source>
        <dbReference type="Pfam" id="PF14500"/>
    </source>
</evidence>
<dbReference type="GO" id="GO:0016226">
    <property type="term" value="P:iron-sulfur cluster assembly"/>
    <property type="evidence" value="ECO:0007669"/>
    <property type="project" value="UniProtKB-UniRule"/>
</dbReference>
<proteinExistence type="inferred from homology"/>
<feature type="domain" description="MMS19 C-terminal" evidence="6">
    <location>
        <begin position="661"/>
        <end position="815"/>
    </location>
</feature>
<comment type="similarity">
    <text evidence="2 5">Belongs to the MET18/MMS19 family.</text>
</comment>
<protein>
    <recommendedName>
        <fullName evidence="5">MMS19 nucleotide excision repair protein</fullName>
    </recommendedName>
</protein>
<evidence type="ECO:0000256" key="4">
    <source>
        <dbReference type="ARBA" id="ARBA00023242"/>
    </source>
</evidence>
<dbReference type="Pfam" id="PF14500">
    <property type="entry name" value="MMS19_N"/>
    <property type="match status" value="1"/>
</dbReference>
<dbReference type="Gene3D" id="1.25.10.10">
    <property type="entry name" value="Leucine-rich Repeat Variant"/>
    <property type="match status" value="1"/>
</dbReference>
<evidence type="ECO:0000256" key="3">
    <source>
        <dbReference type="ARBA" id="ARBA00022737"/>
    </source>
</evidence>
<sequence>MVLASGDAGLYQRMVADRSLPLSDYLEMKKPQLLSQNEDVRDATLSEIVDTVCALPNAFLSKDQVALLLDFFLGRLESSPTAASHAIRGVHHLVLHSQNLPDDFERPLVQIMFKDGNVQGWDVDNRLLQYNILEWLLLHRLKELKSLGSDFAMTFIKTMGGERHPKCLPLVFRMFVIVAQLCTLGPFVEDLFEVVACYFPVEFKQTASSPITKDLLAEGCLKCLVAHPDFAPYCYLLIEEKFTDDETTPEQREDTCVLLAEAAKVFPAEELVDHLEVLLGGLRVVGLDLKGSLPESVTRALTEITKAVEKIDAEATKKLGSQLIENLEPFVLQAEMGLTERALSLLRCAAEAGPSIRNQIYDQVIPWILMLAQGDVVNVKADRLEILQEGLKALMDWAKCIHENGFDTVLSRFQSSLFASLDAARETAPNEALTALHTCASVYLKIVPLSEETLSRSIELVRASWGRLLQDSAKASYLNLITTLAQTKWESLQSIIAEKPEISVGDFPMLCAAVHDKSSYEELLKRLLSALSQNASPEMFASVLDMAKRLTVKAPNMVPHLVEQFIALASKIKDPSREVVTSYGETLQAMGLLLDKDTRHRFAEKVVDMGQLMDMFCLIVIQSQNVDLMERCLKNLATNEHCLYLLFTGIANHIDDLQRLQTVKNSIPKFDVDCAIAKGLLLRGKKEGVKLVNELFDRLCHVKDSQQVRLCLQLNDLFDFDSPANDPQRSLHKTTFLWKQRVFNQLSNCYVTAVNSADQGGKDVLMRLLPALLKSTENNPAVQQQFDEFLPVFRVALDAKDIQPSVLSSLPRFIGGLPSSAISIDDGKRIIAATTRTLNNGHPPMVTVLSCLEALGLLAKRASYDFRDADITTVVGAATQALAHPKRIVRQKAAAIRNLWETKRQ</sequence>